<evidence type="ECO:0000259" key="8">
    <source>
        <dbReference type="PROSITE" id="PS50011"/>
    </source>
</evidence>
<dbReference type="EC" id="2.7.11.1" evidence="1"/>
<evidence type="ECO:0000313" key="9">
    <source>
        <dbReference type="EMBL" id="AAX50398.1"/>
    </source>
</evidence>
<keyword evidence="2 9" id="KW-0808">Transferase</keyword>
<keyword evidence="10" id="KW-1185">Reference proteome</keyword>
<dbReference type="PROSITE" id="PS50011">
    <property type="entry name" value="PROTEIN_KINASE_DOM"/>
    <property type="match status" value="1"/>
</dbReference>
<dbReference type="Pfam" id="PF03781">
    <property type="entry name" value="FGE-sulfatase"/>
    <property type="match status" value="1"/>
</dbReference>
<dbReference type="Gene3D" id="1.10.510.10">
    <property type="entry name" value="Transferase(Phosphotransferase) domain 1"/>
    <property type="match status" value="1"/>
</dbReference>
<dbReference type="Pfam" id="PF00069">
    <property type="entry name" value="Pkinase"/>
    <property type="match status" value="1"/>
</dbReference>
<dbReference type="Gene3D" id="3.30.200.20">
    <property type="entry name" value="Phosphorylase Kinase, domain 1"/>
    <property type="match status" value="1"/>
</dbReference>
<dbReference type="SMART" id="SM00220">
    <property type="entry name" value="S_TKc"/>
    <property type="match status" value="1"/>
</dbReference>
<dbReference type="InterPro" id="IPR042095">
    <property type="entry name" value="SUMF_sf"/>
</dbReference>
<dbReference type="HOGENOM" id="CLU_408763_0_0_0"/>
<dbReference type="SUPFAM" id="SSF56112">
    <property type="entry name" value="Protein kinase-like (PK-like)"/>
    <property type="match status" value="1"/>
</dbReference>
<evidence type="ECO:0000256" key="1">
    <source>
        <dbReference type="ARBA" id="ARBA00012513"/>
    </source>
</evidence>
<keyword evidence="4 9" id="KW-0418">Kinase</keyword>
<dbReference type="Proteomes" id="UP000002532">
    <property type="component" value="Chromosome"/>
</dbReference>
<dbReference type="RefSeq" id="WP_009872410.1">
    <property type="nucleotide sequence ID" value="NC_007429.1"/>
</dbReference>
<protein>
    <recommendedName>
        <fullName evidence="1">non-specific serine/threonine protein kinase</fullName>
        <ecNumber evidence="1">2.7.11.1</ecNumber>
    </recommendedName>
</protein>
<dbReference type="GO" id="GO:0120147">
    <property type="term" value="F:formylglycine-generating oxidase activity"/>
    <property type="evidence" value="ECO:0007669"/>
    <property type="project" value="TreeGrafter"/>
</dbReference>
<dbReference type="KEGG" id="cta:CTA_0154"/>
<dbReference type="InterPro" id="IPR016187">
    <property type="entry name" value="CTDL_fold"/>
</dbReference>
<name>A0A0H2X1I4_CHLTA</name>
<dbReference type="GO" id="GO:0004674">
    <property type="term" value="F:protein serine/threonine kinase activity"/>
    <property type="evidence" value="ECO:0007669"/>
    <property type="project" value="UniProtKB-EC"/>
</dbReference>
<feature type="domain" description="Protein kinase" evidence="8">
    <location>
        <begin position="13"/>
        <end position="276"/>
    </location>
</feature>
<dbReference type="AlphaFoldDB" id="A0A0H2X1I4"/>
<evidence type="ECO:0000313" key="10">
    <source>
        <dbReference type="Proteomes" id="UP000002532"/>
    </source>
</evidence>
<dbReference type="InterPro" id="IPR000719">
    <property type="entry name" value="Prot_kinase_dom"/>
</dbReference>
<comment type="catalytic activity">
    <reaction evidence="6">
        <text>L-threonyl-[protein] + ATP = O-phospho-L-threonyl-[protein] + ADP + H(+)</text>
        <dbReference type="Rhea" id="RHEA:46608"/>
        <dbReference type="Rhea" id="RHEA-COMP:11060"/>
        <dbReference type="Rhea" id="RHEA-COMP:11605"/>
        <dbReference type="ChEBI" id="CHEBI:15378"/>
        <dbReference type="ChEBI" id="CHEBI:30013"/>
        <dbReference type="ChEBI" id="CHEBI:30616"/>
        <dbReference type="ChEBI" id="CHEBI:61977"/>
        <dbReference type="ChEBI" id="CHEBI:456216"/>
        <dbReference type="EC" id="2.7.11.1"/>
    </reaction>
</comment>
<evidence type="ECO:0000256" key="4">
    <source>
        <dbReference type="ARBA" id="ARBA00022777"/>
    </source>
</evidence>
<dbReference type="GO" id="GO:0106310">
    <property type="term" value="F:protein serine kinase activity"/>
    <property type="evidence" value="ECO:0007669"/>
    <property type="project" value="RHEA"/>
</dbReference>
<dbReference type="InterPro" id="IPR005532">
    <property type="entry name" value="SUMF_dom"/>
</dbReference>
<dbReference type="GO" id="GO:0005524">
    <property type="term" value="F:ATP binding"/>
    <property type="evidence" value="ECO:0007669"/>
    <property type="project" value="UniProtKB-KW"/>
</dbReference>
<proteinExistence type="predicted"/>
<dbReference type="InterPro" id="IPR011009">
    <property type="entry name" value="Kinase-like_dom_sf"/>
</dbReference>
<organism evidence="9 10">
    <name type="scientific">Chlamydia trachomatis serovar A (strain ATCC VR-571B / DSM 19440 / HAR-13)</name>
    <dbReference type="NCBI Taxonomy" id="315277"/>
    <lineage>
        <taxon>Bacteria</taxon>
        <taxon>Pseudomonadati</taxon>
        <taxon>Chlamydiota</taxon>
        <taxon>Chlamydiia</taxon>
        <taxon>Chlamydiales</taxon>
        <taxon>Chlamydiaceae</taxon>
        <taxon>Chlamydia/Chlamydophila group</taxon>
        <taxon>Chlamydia</taxon>
    </lineage>
</organism>
<reference evidence="9 10" key="1">
    <citation type="journal article" date="2005" name="Infect. Immun.">
        <title>Comparative genomic analysis of Chlamydia trachomatis oculotropic and genitotropic strains.</title>
        <authorList>
            <person name="Carlson J.H."/>
            <person name="Porcella S.F."/>
            <person name="McClarty G."/>
            <person name="Caldwell H.D."/>
        </authorList>
    </citation>
    <scope>NUCLEOTIDE SEQUENCE [LARGE SCALE GENOMIC DNA]</scope>
    <source>
        <strain evidence="10">ATCC VR-571B / DSM 19440 / HAR-13</strain>
    </source>
</reference>
<evidence type="ECO:0000256" key="5">
    <source>
        <dbReference type="ARBA" id="ARBA00022840"/>
    </source>
</evidence>
<dbReference type="PANTHER" id="PTHR23150:SF19">
    <property type="entry name" value="FORMYLGLYCINE-GENERATING ENZYME"/>
    <property type="match status" value="1"/>
</dbReference>
<sequence>MEERAAVEYWGDYKVIAELGHGLWSRDVLAEHRFIKKRYILKILPSELSSSENFMRVFQEVIVQLAAIRHASLVAIENVSREGDRYFVVTEENGGTISLAQYLSGRKLSEEEVVHLIQQLCDALELVHSIGLAHGQIHLHSVHVSFFNGIANIYLPEVGFASLLRERMFSTIMQSGSARESITRIRDLLMFEAPEEQEVFGREADVYSVGVLAYYLLVGSFPWGSFPKPSLCMPDSWYDWDGFILSCLQQQREARPKCLREALRRKTSGEQLQVTLDSCREPLREMEIEDTPTELGPPSALIREGERLCEVKEEQHAFVLVEAKSIDEAMVTTVDSEEELESSEGYVNPLQSLLAREPVVSRYVEVEREEIKPQPLLTEMIFIEGGEFSRGSGDGQRDELPVHNITLPGFFLDIHPVTNEQFVRFLECVGSEQDEHYNELIRLKDSRIQRRSGRLIIEPGYAKHPVVGVTWYGASSYACWIGKRLPSEAEWEVAASGGKLGLRYPTGEEIDKSKANFFSSDTTPVMSYPSSILGLYDMAGNVYEWCQDWYSYDFYESSALEPDAPLGPPQGVYRVLRGGCWKSLKDDLRCAHRHRNNPGAINSTYGFRCAKDVK</sequence>
<evidence type="ECO:0000256" key="2">
    <source>
        <dbReference type="ARBA" id="ARBA00022679"/>
    </source>
</evidence>
<dbReference type="PANTHER" id="PTHR23150">
    <property type="entry name" value="SULFATASE MODIFYING FACTOR 1, 2"/>
    <property type="match status" value="1"/>
</dbReference>
<gene>
    <name evidence="9" type="ordered locus">CTA_0154</name>
</gene>
<dbReference type="InterPro" id="IPR051043">
    <property type="entry name" value="Sulfatase_Mod_Factor_Kinase"/>
</dbReference>
<keyword evidence="5" id="KW-0067">ATP-binding</keyword>
<dbReference type="Gene3D" id="3.90.1580.10">
    <property type="entry name" value="paralog of FGE (formylglycine-generating enzyme)"/>
    <property type="match status" value="1"/>
</dbReference>
<evidence type="ECO:0000256" key="3">
    <source>
        <dbReference type="ARBA" id="ARBA00022741"/>
    </source>
</evidence>
<dbReference type="SUPFAM" id="SSF56436">
    <property type="entry name" value="C-type lectin-like"/>
    <property type="match status" value="1"/>
</dbReference>
<evidence type="ECO:0000256" key="7">
    <source>
        <dbReference type="ARBA" id="ARBA00048679"/>
    </source>
</evidence>
<accession>A0A0H2X1I4</accession>
<dbReference type="EMBL" id="CP000051">
    <property type="protein sequence ID" value="AAX50398.1"/>
    <property type="molecule type" value="Genomic_DNA"/>
</dbReference>
<evidence type="ECO:0000256" key="6">
    <source>
        <dbReference type="ARBA" id="ARBA00047899"/>
    </source>
</evidence>
<comment type="catalytic activity">
    <reaction evidence="7">
        <text>L-seryl-[protein] + ATP = O-phospho-L-seryl-[protein] + ADP + H(+)</text>
        <dbReference type="Rhea" id="RHEA:17989"/>
        <dbReference type="Rhea" id="RHEA-COMP:9863"/>
        <dbReference type="Rhea" id="RHEA-COMP:11604"/>
        <dbReference type="ChEBI" id="CHEBI:15378"/>
        <dbReference type="ChEBI" id="CHEBI:29999"/>
        <dbReference type="ChEBI" id="CHEBI:30616"/>
        <dbReference type="ChEBI" id="CHEBI:83421"/>
        <dbReference type="ChEBI" id="CHEBI:456216"/>
        <dbReference type="EC" id="2.7.11.1"/>
    </reaction>
</comment>
<keyword evidence="3" id="KW-0547">Nucleotide-binding</keyword>